<gene>
    <name evidence="3" type="ordered locus">MODMU_5311</name>
</gene>
<feature type="compositionally biased region" description="Low complexity" evidence="1">
    <location>
        <begin position="62"/>
        <end position="79"/>
    </location>
</feature>
<keyword evidence="3" id="KW-0540">Nuclease</keyword>
<dbReference type="eggNOG" id="COG1403">
    <property type="taxonomic scope" value="Bacteria"/>
</dbReference>
<dbReference type="OrthoDB" id="5241234at2"/>
<keyword evidence="4" id="KW-1185">Reference proteome</keyword>
<reference evidence="3 4" key="1">
    <citation type="journal article" date="2012" name="J. Bacteriol.">
        <title>Genome Sequence of Radiation-Resistant Modestobacter marinus Strain BC501, a Representative Actinobacterium That Thrives on Calcareous Stone Surfaces.</title>
        <authorList>
            <person name="Normand P."/>
            <person name="Gury J."/>
            <person name="Pujic P."/>
            <person name="Chouaia B."/>
            <person name="Crotti E."/>
            <person name="Brusetti L."/>
            <person name="Daffonchio D."/>
            <person name="Vacherie B."/>
            <person name="Barbe V."/>
            <person name="Medigue C."/>
            <person name="Calteau A."/>
            <person name="Ghodhbane-Gtari F."/>
            <person name="Essoussi I."/>
            <person name="Nouioui I."/>
            <person name="Abbassi-Ghozzi I."/>
            <person name="Gtari M."/>
        </authorList>
    </citation>
    <scope>NUCLEOTIDE SEQUENCE [LARGE SCALE GENOMIC DNA]</scope>
    <source>
        <strain evidence="4">BC 501</strain>
    </source>
</reference>
<organism evidence="3 4">
    <name type="scientific">Modestobacter italicus (strain DSM 44449 / CECT 9708 / BC 501)</name>
    <dbReference type="NCBI Taxonomy" id="2732864"/>
    <lineage>
        <taxon>Bacteria</taxon>
        <taxon>Bacillati</taxon>
        <taxon>Actinomycetota</taxon>
        <taxon>Actinomycetes</taxon>
        <taxon>Geodermatophilales</taxon>
        <taxon>Geodermatophilaceae</taxon>
        <taxon>Modestobacter</taxon>
    </lineage>
</organism>
<feature type="compositionally biased region" description="Pro residues" evidence="1">
    <location>
        <begin position="464"/>
        <end position="486"/>
    </location>
</feature>
<dbReference type="AlphaFoldDB" id="I4F4X2"/>
<dbReference type="InterPro" id="IPR003870">
    <property type="entry name" value="DUF222"/>
</dbReference>
<dbReference type="Proteomes" id="UP000006461">
    <property type="component" value="Chromosome"/>
</dbReference>
<evidence type="ECO:0000256" key="1">
    <source>
        <dbReference type="SAM" id="MobiDB-lite"/>
    </source>
</evidence>
<dbReference type="HOGENOM" id="CLU_520400_0_0_11"/>
<dbReference type="Pfam" id="PF02720">
    <property type="entry name" value="DUF222"/>
    <property type="match status" value="1"/>
</dbReference>
<protein>
    <submittedName>
        <fullName evidence="3">HNH endonuclease</fullName>
    </submittedName>
</protein>
<keyword evidence="3" id="KW-0378">Hydrolase</keyword>
<accession>I4F4X2</accession>
<feature type="region of interest" description="Disordered" evidence="1">
    <location>
        <begin position="62"/>
        <end position="81"/>
    </location>
</feature>
<evidence type="ECO:0000313" key="3">
    <source>
        <dbReference type="EMBL" id="CCH90685.1"/>
    </source>
</evidence>
<dbReference type="EMBL" id="FO203431">
    <property type="protein sequence ID" value="CCH90685.1"/>
    <property type="molecule type" value="Genomic_DNA"/>
</dbReference>
<dbReference type="CDD" id="cd00085">
    <property type="entry name" value="HNHc"/>
    <property type="match status" value="1"/>
</dbReference>
<dbReference type="Gene3D" id="1.10.30.50">
    <property type="match status" value="1"/>
</dbReference>
<name>I4F4X2_MODI5</name>
<feature type="compositionally biased region" description="Low complexity" evidence="1">
    <location>
        <begin position="451"/>
        <end position="463"/>
    </location>
</feature>
<dbReference type="SMART" id="SM00507">
    <property type="entry name" value="HNHc"/>
    <property type="match status" value="1"/>
</dbReference>
<evidence type="ECO:0000259" key="2">
    <source>
        <dbReference type="SMART" id="SM00507"/>
    </source>
</evidence>
<proteinExistence type="predicted"/>
<dbReference type="PATRIC" id="fig|477641.3.peg.4989"/>
<dbReference type="GO" id="GO:0004519">
    <property type="term" value="F:endonuclease activity"/>
    <property type="evidence" value="ECO:0007669"/>
    <property type="project" value="UniProtKB-KW"/>
</dbReference>
<evidence type="ECO:0000313" key="4">
    <source>
        <dbReference type="Proteomes" id="UP000006461"/>
    </source>
</evidence>
<feature type="region of interest" description="Disordered" evidence="1">
    <location>
        <begin position="451"/>
        <end position="486"/>
    </location>
</feature>
<sequence length="486" mass="51380">MTGAGVQVLVDLVWEHPVIRPRPPVSWLSDEERAVELQRAQQQQARIAAYEAELIMSMAAARPATDDPAPGTPGARRPGWAVDEGYDGPSEFFTAELSAVLNVGRGTAAHRYARAHTWLTKLPATFAALAAGELDERRAAQLAEVLQHTSAEVAGQVEAALLPEATDLAVTRLKAKATELMVQLDAAAADQRRKEADKAADVHLYPSASDGRATLAADLPAEEAVECYDIVDQLAKMLKADGDPRRIGALRAHVLSLLIRRPADNGLPPVSANVTVTADVDSLGGTGSSAGEVNGLPITAAHVRELLARVSSLGLTAPDGGTLSFAITGPNGELLATLTPAELTRLARRGCTTHPDSQCACPVTGPPPATDAYEPTDRQRAFVTTRDRRCRFPNCGQRVGWADLDHVIPAACGGATDCANLCCLCRSHHRLKTFAPGWHFAMTDDGVLTVTTPSGVTRTTRPPGMRPPPAPAGPEPPQSADDPPPF</sequence>
<dbReference type="OMA" id="HERTYAD"/>
<dbReference type="InterPro" id="IPR003615">
    <property type="entry name" value="HNH_nuc"/>
</dbReference>
<feature type="domain" description="HNH nuclease" evidence="2">
    <location>
        <begin position="378"/>
        <end position="430"/>
    </location>
</feature>
<dbReference type="STRING" id="477641.MODMU_5311"/>
<dbReference type="KEGG" id="mmar:MODMU_5311"/>
<keyword evidence="3" id="KW-0255">Endonuclease</keyword>